<evidence type="ECO:0000313" key="2">
    <source>
        <dbReference type="EMBL" id="MPC25820.1"/>
    </source>
</evidence>
<protein>
    <submittedName>
        <fullName evidence="2">Uncharacterized protein</fullName>
    </submittedName>
</protein>
<comment type="caution">
    <text evidence="2">The sequence shown here is derived from an EMBL/GenBank/DDBJ whole genome shotgun (WGS) entry which is preliminary data.</text>
</comment>
<keyword evidence="3" id="KW-1185">Reference proteome</keyword>
<evidence type="ECO:0000256" key="1">
    <source>
        <dbReference type="SAM" id="MobiDB-lite"/>
    </source>
</evidence>
<accession>A0A5B7DWD5</accession>
<gene>
    <name evidence="2" type="ORF">E2C01_018943</name>
</gene>
<reference evidence="2 3" key="1">
    <citation type="submission" date="2019-05" db="EMBL/GenBank/DDBJ databases">
        <title>Another draft genome of Portunus trituberculatus and its Hox gene families provides insights of decapod evolution.</title>
        <authorList>
            <person name="Jeong J.-H."/>
            <person name="Song I."/>
            <person name="Kim S."/>
            <person name="Choi T."/>
            <person name="Kim D."/>
            <person name="Ryu S."/>
            <person name="Kim W."/>
        </authorList>
    </citation>
    <scope>NUCLEOTIDE SEQUENCE [LARGE SCALE GENOMIC DNA]</scope>
    <source>
        <tissue evidence="2">Muscle</tissue>
    </source>
</reference>
<evidence type="ECO:0000313" key="3">
    <source>
        <dbReference type="Proteomes" id="UP000324222"/>
    </source>
</evidence>
<feature type="region of interest" description="Disordered" evidence="1">
    <location>
        <begin position="1"/>
        <end position="25"/>
    </location>
</feature>
<name>A0A5B7DWD5_PORTR</name>
<dbReference type="Proteomes" id="UP000324222">
    <property type="component" value="Unassembled WGS sequence"/>
</dbReference>
<sequence>MVRPGTRSRLIISLPPGRALPHKTR</sequence>
<dbReference type="EMBL" id="VSRR010001515">
    <property type="protein sequence ID" value="MPC25820.1"/>
    <property type="molecule type" value="Genomic_DNA"/>
</dbReference>
<dbReference type="AlphaFoldDB" id="A0A5B7DWD5"/>
<organism evidence="2 3">
    <name type="scientific">Portunus trituberculatus</name>
    <name type="common">Swimming crab</name>
    <name type="synonym">Neptunus trituberculatus</name>
    <dbReference type="NCBI Taxonomy" id="210409"/>
    <lineage>
        <taxon>Eukaryota</taxon>
        <taxon>Metazoa</taxon>
        <taxon>Ecdysozoa</taxon>
        <taxon>Arthropoda</taxon>
        <taxon>Crustacea</taxon>
        <taxon>Multicrustacea</taxon>
        <taxon>Malacostraca</taxon>
        <taxon>Eumalacostraca</taxon>
        <taxon>Eucarida</taxon>
        <taxon>Decapoda</taxon>
        <taxon>Pleocyemata</taxon>
        <taxon>Brachyura</taxon>
        <taxon>Eubrachyura</taxon>
        <taxon>Portunoidea</taxon>
        <taxon>Portunidae</taxon>
        <taxon>Portuninae</taxon>
        <taxon>Portunus</taxon>
    </lineage>
</organism>
<proteinExistence type="predicted"/>